<dbReference type="EMBL" id="CAUJNA010003280">
    <property type="protein sequence ID" value="CAJ1397831.1"/>
    <property type="molecule type" value="Genomic_DNA"/>
</dbReference>
<dbReference type="PANTHER" id="PTHR10161:SF14">
    <property type="entry name" value="TARTRATE-RESISTANT ACID PHOSPHATASE TYPE 5"/>
    <property type="match status" value="1"/>
</dbReference>
<keyword evidence="1 3" id="KW-0732">Signal</keyword>
<proteinExistence type="predicted"/>
<dbReference type="InterPro" id="IPR051558">
    <property type="entry name" value="Metallophosphoesterase_PAP"/>
</dbReference>
<dbReference type="Pfam" id="PF00149">
    <property type="entry name" value="Metallophos"/>
    <property type="match status" value="1"/>
</dbReference>
<protein>
    <recommendedName>
        <fullName evidence="4">Calcineurin-like phosphoesterase domain-containing protein</fullName>
    </recommendedName>
</protein>
<dbReference type="PROSITE" id="PS51257">
    <property type="entry name" value="PROKAR_LIPOPROTEIN"/>
    <property type="match status" value="1"/>
</dbReference>
<dbReference type="InterPro" id="IPR004843">
    <property type="entry name" value="Calcineurin-like_PHP"/>
</dbReference>
<keyword evidence="6" id="KW-1185">Reference proteome</keyword>
<dbReference type="InterPro" id="IPR029052">
    <property type="entry name" value="Metallo-depent_PP-like"/>
</dbReference>
<comment type="caution">
    <text evidence="5">The sequence shown here is derived from an EMBL/GenBank/DDBJ whole genome shotgun (WGS) entry which is preliminary data.</text>
</comment>
<dbReference type="AlphaFoldDB" id="A0AA36J3H8"/>
<accession>A0AA36J3H8</accession>
<dbReference type="SUPFAM" id="SSF56300">
    <property type="entry name" value="Metallo-dependent phosphatases"/>
    <property type="match status" value="1"/>
</dbReference>
<gene>
    <name evidence="5" type="ORF">EVOR1521_LOCUS21772</name>
</gene>
<organism evidence="5 6">
    <name type="scientific">Effrenium voratum</name>
    <dbReference type="NCBI Taxonomy" id="2562239"/>
    <lineage>
        <taxon>Eukaryota</taxon>
        <taxon>Sar</taxon>
        <taxon>Alveolata</taxon>
        <taxon>Dinophyceae</taxon>
        <taxon>Suessiales</taxon>
        <taxon>Symbiodiniaceae</taxon>
        <taxon>Effrenium</taxon>
    </lineage>
</organism>
<keyword evidence="2" id="KW-0378">Hydrolase</keyword>
<evidence type="ECO:0000259" key="4">
    <source>
        <dbReference type="Pfam" id="PF00149"/>
    </source>
</evidence>
<dbReference type="GO" id="GO:0016787">
    <property type="term" value="F:hydrolase activity"/>
    <property type="evidence" value="ECO:0007669"/>
    <property type="project" value="UniProtKB-KW"/>
</dbReference>
<feature type="domain" description="Calcineurin-like phosphoesterase" evidence="4">
    <location>
        <begin position="154"/>
        <end position="391"/>
    </location>
</feature>
<sequence>MPLRPWQCLGVAVAIFGLSGCGPEPEKKEAPMDTACSETLKRGQCSKCRCMGKNGKCTRAVLCTACSDPYSFLANNDTNASIPHGECAIQCPVAPQRPAMPANALDLNGKEWPAACWNGTEEQHFFIIGDWGGILSGSSSMTFKNRKTIMEPIDIHAQSYVADRMAAVAKESLPKFVVNVGDNFYPGGISSPGTCNAETHATDAAGSIIFTNIFENMYKGAGLDGVEWWGILGNHDYGGYHYNVHWDQNIFYTWHSDKSRWLTPALYWTRKVQFRNFSADFFFLDTNRVDTDGNPDADPEHNICSRSHNQPPQPLDCKGTSITSPDTCWQWFMDMWNAQKKWLAEKLEASTAEWQIVVTHYPPTFEPCRSELWASYFGKYGIDLYISGHTHLQETHYKTGDFGDTAYVISGGGGGITSEIIPSKTGDDDAYGFMDVIINHDVINIIRYSHGGVDKKTIIRGQTQVFPRGRSEVQVVV</sequence>
<dbReference type="PANTHER" id="PTHR10161">
    <property type="entry name" value="TARTRATE-RESISTANT ACID PHOSPHATASE TYPE 5"/>
    <property type="match status" value="1"/>
</dbReference>
<evidence type="ECO:0000313" key="5">
    <source>
        <dbReference type="EMBL" id="CAJ1397831.1"/>
    </source>
</evidence>
<name>A0AA36J3H8_9DINO</name>
<evidence type="ECO:0000256" key="2">
    <source>
        <dbReference type="ARBA" id="ARBA00022801"/>
    </source>
</evidence>
<dbReference type="Gene3D" id="3.60.21.10">
    <property type="match status" value="1"/>
</dbReference>
<feature type="signal peptide" evidence="3">
    <location>
        <begin position="1"/>
        <end position="23"/>
    </location>
</feature>
<feature type="chain" id="PRO_5041302772" description="Calcineurin-like phosphoesterase domain-containing protein" evidence="3">
    <location>
        <begin position="24"/>
        <end position="477"/>
    </location>
</feature>
<evidence type="ECO:0000256" key="3">
    <source>
        <dbReference type="SAM" id="SignalP"/>
    </source>
</evidence>
<reference evidence="5" key="1">
    <citation type="submission" date="2023-08" db="EMBL/GenBank/DDBJ databases">
        <authorList>
            <person name="Chen Y."/>
            <person name="Shah S."/>
            <person name="Dougan E. K."/>
            <person name="Thang M."/>
            <person name="Chan C."/>
        </authorList>
    </citation>
    <scope>NUCLEOTIDE SEQUENCE</scope>
</reference>
<dbReference type="Proteomes" id="UP001178507">
    <property type="component" value="Unassembled WGS sequence"/>
</dbReference>
<evidence type="ECO:0000256" key="1">
    <source>
        <dbReference type="ARBA" id="ARBA00022729"/>
    </source>
</evidence>
<evidence type="ECO:0000313" key="6">
    <source>
        <dbReference type="Proteomes" id="UP001178507"/>
    </source>
</evidence>